<evidence type="ECO:0000256" key="5">
    <source>
        <dbReference type="ARBA" id="ARBA00023015"/>
    </source>
</evidence>
<dbReference type="PANTHER" id="PTHR42713:SF3">
    <property type="entry name" value="TRANSCRIPTIONAL REGULATORY PROTEIN HPTR"/>
    <property type="match status" value="1"/>
</dbReference>
<dbReference type="Pfam" id="PF12833">
    <property type="entry name" value="HTH_18"/>
    <property type="match status" value="1"/>
</dbReference>
<dbReference type="InterPro" id="IPR009057">
    <property type="entry name" value="Homeodomain-like_sf"/>
</dbReference>
<keyword evidence="4" id="KW-0902">Two-component regulatory system</keyword>
<dbReference type="CDD" id="cd17536">
    <property type="entry name" value="REC_YesN-like"/>
    <property type="match status" value="1"/>
</dbReference>
<gene>
    <name evidence="11" type="primary">rssB_27</name>
    <name evidence="11" type="ORF">PAECIP111891_05190</name>
</gene>
<reference evidence="11" key="1">
    <citation type="submission" date="2022-01" db="EMBL/GenBank/DDBJ databases">
        <authorList>
            <person name="Criscuolo A."/>
        </authorList>
    </citation>
    <scope>NUCLEOTIDE SEQUENCE</scope>
    <source>
        <strain evidence="11">CIP111891</strain>
    </source>
</reference>
<dbReference type="SUPFAM" id="SSF46689">
    <property type="entry name" value="Homeodomain-like"/>
    <property type="match status" value="1"/>
</dbReference>
<keyword evidence="5" id="KW-0805">Transcription regulation</keyword>
<dbReference type="Proteomes" id="UP000838821">
    <property type="component" value="Unassembled WGS sequence"/>
</dbReference>
<dbReference type="PROSITE" id="PS50110">
    <property type="entry name" value="RESPONSE_REGULATORY"/>
    <property type="match status" value="1"/>
</dbReference>
<dbReference type="Gene3D" id="3.40.50.2300">
    <property type="match status" value="1"/>
</dbReference>
<dbReference type="PROSITE" id="PS01124">
    <property type="entry name" value="HTH_ARAC_FAMILY_2"/>
    <property type="match status" value="1"/>
</dbReference>
<feature type="modified residue" description="4-aspartylphosphate" evidence="8">
    <location>
        <position position="55"/>
    </location>
</feature>
<keyword evidence="3 8" id="KW-0597">Phosphoprotein</keyword>
<dbReference type="EMBL" id="CAKMMW010000020">
    <property type="protein sequence ID" value="CAH1221464.1"/>
    <property type="molecule type" value="Genomic_DNA"/>
</dbReference>
<evidence type="ECO:0000256" key="7">
    <source>
        <dbReference type="ARBA" id="ARBA00023163"/>
    </source>
</evidence>
<dbReference type="Pfam" id="PF00072">
    <property type="entry name" value="Response_reg"/>
    <property type="match status" value="1"/>
</dbReference>
<evidence type="ECO:0000313" key="11">
    <source>
        <dbReference type="EMBL" id="CAH1221464.1"/>
    </source>
</evidence>
<organism evidence="11 12">
    <name type="scientific">Paenibacillus allorhizoplanae</name>
    <dbReference type="NCBI Taxonomy" id="2905648"/>
    <lineage>
        <taxon>Bacteria</taxon>
        <taxon>Bacillati</taxon>
        <taxon>Bacillota</taxon>
        <taxon>Bacilli</taxon>
        <taxon>Bacillales</taxon>
        <taxon>Paenibacillaceae</taxon>
        <taxon>Paenibacillus</taxon>
    </lineage>
</organism>
<name>A0ABM9CSI9_9BACL</name>
<dbReference type="PRINTS" id="PR00032">
    <property type="entry name" value="HTHARAC"/>
</dbReference>
<dbReference type="InterPro" id="IPR018062">
    <property type="entry name" value="HTH_AraC-typ_CS"/>
</dbReference>
<accession>A0ABM9CSI9</accession>
<dbReference type="RefSeq" id="WP_236291302.1">
    <property type="nucleotide sequence ID" value="NZ_CAKMMW010000020.1"/>
</dbReference>
<keyword evidence="12" id="KW-1185">Reference proteome</keyword>
<dbReference type="InterPro" id="IPR011006">
    <property type="entry name" value="CheY-like_superfamily"/>
</dbReference>
<proteinExistence type="predicted"/>
<comment type="caution">
    <text evidence="11">The sequence shown here is derived from an EMBL/GenBank/DDBJ whole genome shotgun (WGS) entry which is preliminary data.</text>
</comment>
<dbReference type="InterPro" id="IPR020449">
    <property type="entry name" value="Tscrpt_reg_AraC-type_HTH"/>
</dbReference>
<dbReference type="Gene3D" id="1.10.10.60">
    <property type="entry name" value="Homeodomain-like"/>
    <property type="match status" value="2"/>
</dbReference>
<dbReference type="InterPro" id="IPR051552">
    <property type="entry name" value="HptR"/>
</dbReference>
<keyword evidence="6" id="KW-0238">DNA-binding</keyword>
<dbReference type="SMART" id="SM00448">
    <property type="entry name" value="REC"/>
    <property type="match status" value="1"/>
</dbReference>
<sequence>MYKVMIVDDEPSVKRSLKTIIEKETSSFEVSAFAENGQEALDLISESLPDVVITDIRMPVMDGLRLAEEVVSRGIQTEMIIISGYSDFSYAKQALRHGVSDYLLKPLDVDEVLRALSLTQKKLGNERKNIIERSEWIAMCKVEAETMAKNLWVLNMAAVWEQLEGIHERLQTYRANSVRLKEKFLHLFYLLQAEIVGLSGNRIQLKTLTEHQWNGQAEQLKRHFELVLQCAMEEIRLIRNWSSHKNMLESLKQINQNFANESFSMMNAVELAGMSPTYFSKSFKEEVGVSYTQYIAKLRMDKAIELLCDPKNKVYEVAYAVGYNEYAHFAKVFKKYFKFSPTDYRHSLEGRRG</sequence>
<dbReference type="PANTHER" id="PTHR42713">
    <property type="entry name" value="HISTIDINE KINASE-RELATED"/>
    <property type="match status" value="1"/>
</dbReference>
<feature type="domain" description="HTH araC/xylS-type" evidence="9">
    <location>
        <begin position="248"/>
        <end position="347"/>
    </location>
</feature>
<dbReference type="SMART" id="SM00342">
    <property type="entry name" value="HTH_ARAC"/>
    <property type="match status" value="1"/>
</dbReference>
<evidence type="ECO:0000256" key="2">
    <source>
        <dbReference type="ARBA" id="ARBA00022490"/>
    </source>
</evidence>
<evidence type="ECO:0000256" key="3">
    <source>
        <dbReference type="ARBA" id="ARBA00022553"/>
    </source>
</evidence>
<evidence type="ECO:0000256" key="1">
    <source>
        <dbReference type="ARBA" id="ARBA00004496"/>
    </source>
</evidence>
<dbReference type="SUPFAM" id="SSF52172">
    <property type="entry name" value="CheY-like"/>
    <property type="match status" value="1"/>
</dbReference>
<dbReference type="PROSITE" id="PS00041">
    <property type="entry name" value="HTH_ARAC_FAMILY_1"/>
    <property type="match status" value="1"/>
</dbReference>
<evidence type="ECO:0000256" key="8">
    <source>
        <dbReference type="PROSITE-ProRule" id="PRU00169"/>
    </source>
</evidence>
<keyword evidence="7" id="KW-0804">Transcription</keyword>
<evidence type="ECO:0000313" key="12">
    <source>
        <dbReference type="Proteomes" id="UP000838821"/>
    </source>
</evidence>
<keyword evidence="2" id="KW-0963">Cytoplasm</keyword>
<feature type="domain" description="Response regulatory" evidence="10">
    <location>
        <begin position="3"/>
        <end position="120"/>
    </location>
</feature>
<comment type="subcellular location">
    <subcellularLocation>
        <location evidence="1">Cytoplasm</location>
    </subcellularLocation>
</comment>
<evidence type="ECO:0000259" key="9">
    <source>
        <dbReference type="PROSITE" id="PS01124"/>
    </source>
</evidence>
<dbReference type="InterPro" id="IPR018060">
    <property type="entry name" value="HTH_AraC"/>
</dbReference>
<evidence type="ECO:0000259" key="10">
    <source>
        <dbReference type="PROSITE" id="PS50110"/>
    </source>
</evidence>
<dbReference type="InterPro" id="IPR001789">
    <property type="entry name" value="Sig_transdc_resp-reg_receiver"/>
</dbReference>
<protein>
    <submittedName>
        <fullName evidence="11">Regulator of RpoS</fullName>
    </submittedName>
</protein>
<evidence type="ECO:0000256" key="6">
    <source>
        <dbReference type="ARBA" id="ARBA00023125"/>
    </source>
</evidence>
<evidence type="ECO:0000256" key="4">
    <source>
        <dbReference type="ARBA" id="ARBA00023012"/>
    </source>
</evidence>